<dbReference type="EMBL" id="CM007649">
    <property type="protein sequence ID" value="ONM35909.1"/>
    <property type="molecule type" value="Genomic_DNA"/>
</dbReference>
<gene>
    <name evidence="1" type="ORF">ZEAMMB73_Zm00001d042628</name>
</gene>
<proteinExistence type="predicted"/>
<evidence type="ECO:0000313" key="1">
    <source>
        <dbReference type="EMBL" id="ONM35909.1"/>
    </source>
</evidence>
<dbReference type="InParanoid" id="A0A1D6N5K9"/>
<dbReference type="PANTHER" id="PTHR45786:SF74">
    <property type="entry name" value="ATP-DEPENDENT DNA HELICASE"/>
    <property type="match status" value="1"/>
</dbReference>
<organism evidence="1">
    <name type="scientific">Zea mays</name>
    <name type="common">Maize</name>
    <dbReference type="NCBI Taxonomy" id="4577"/>
    <lineage>
        <taxon>Eukaryota</taxon>
        <taxon>Viridiplantae</taxon>
        <taxon>Streptophyta</taxon>
        <taxon>Embryophyta</taxon>
        <taxon>Tracheophyta</taxon>
        <taxon>Spermatophyta</taxon>
        <taxon>Magnoliopsida</taxon>
        <taxon>Liliopsida</taxon>
        <taxon>Poales</taxon>
        <taxon>Poaceae</taxon>
        <taxon>PACMAD clade</taxon>
        <taxon>Panicoideae</taxon>
        <taxon>Andropogonodae</taxon>
        <taxon>Andropogoneae</taxon>
        <taxon>Tripsacinae</taxon>
        <taxon>Zea</taxon>
    </lineage>
</organism>
<protein>
    <submittedName>
        <fullName evidence="1">Retrotransposon-like protein</fullName>
    </submittedName>
</protein>
<sequence>MASQGERRSIVHDTSNHARACDLVPITNQGHRQRIMHEPSTSTMSFTMPTSNLGVPIHDVPSHINANLARQYRPPRNIGVPVQCTFFSDEYVAALKASYPMRSNHGTPDYTCQMCGALFWYGERTRGNVRNRAIQYYNCCKGGKVYLPPYEERPEPLKSLARFDSDARTKKFIANIRQYNCLFAFTSMGANIDNAVNDGSGPPLFKICGQVHHRIGSLLPQEGSTPQFLQLYIYDTVNEVENRLRCLNPTKESIQNIDPLIVQELIKMLDEHNPFAKKFRMARDRLSDYEDEDFIIRIVGAREGDPV</sequence>
<reference evidence="1" key="1">
    <citation type="submission" date="2015-12" db="EMBL/GenBank/DDBJ databases">
        <title>Update maize B73 reference genome by single molecule sequencing technologies.</title>
        <authorList>
            <consortium name="Maize Genome Sequencing Project"/>
            <person name="Ware D."/>
        </authorList>
    </citation>
    <scope>NUCLEOTIDE SEQUENCE [LARGE SCALE GENOMIC DNA]</scope>
    <source>
        <tissue evidence="1">Seedling</tissue>
    </source>
</reference>
<dbReference type="AlphaFoldDB" id="A0A1D6N5K9"/>
<dbReference type="PANTHER" id="PTHR45786">
    <property type="entry name" value="DNA BINDING PROTEIN-LIKE"/>
    <property type="match status" value="1"/>
</dbReference>
<dbReference type="STRING" id="4577.A0A1D6N5K9"/>
<name>A0A1D6N5K9_MAIZE</name>
<accession>A0A1D6N5K9</accession>